<organism evidence="5 6">
    <name type="scientific">Candidatus Rhodoluna planktonica</name>
    <dbReference type="NCBI Taxonomy" id="535712"/>
    <lineage>
        <taxon>Bacteria</taxon>
        <taxon>Bacillati</taxon>
        <taxon>Actinomycetota</taxon>
        <taxon>Actinomycetes</taxon>
        <taxon>Micrococcales</taxon>
        <taxon>Microbacteriaceae</taxon>
        <taxon>Luna cluster</taxon>
        <taxon>Luna-1 subcluster</taxon>
        <taxon>Rhodoluna</taxon>
    </lineage>
</organism>
<dbReference type="Pfam" id="PF07687">
    <property type="entry name" value="M20_dimer"/>
    <property type="match status" value="1"/>
</dbReference>
<keyword evidence="3" id="KW-0378">Hydrolase</keyword>
<evidence type="ECO:0000256" key="1">
    <source>
        <dbReference type="ARBA" id="ARBA00022670"/>
    </source>
</evidence>
<keyword evidence="2" id="KW-0479">Metal-binding</keyword>
<proteinExistence type="predicted"/>
<evidence type="ECO:0000313" key="5">
    <source>
        <dbReference type="EMBL" id="AOY56152.1"/>
    </source>
</evidence>
<dbReference type="Proteomes" id="UP000243784">
    <property type="component" value="Chromosome"/>
</dbReference>
<reference evidence="5 6" key="1">
    <citation type="journal article" date="2016" name="Biochim. Biophys. Acta">
        <title>Photochemical characterization of actinorhodopsin and its functional existence in the natural host.</title>
        <authorList>
            <person name="Nakamura S."/>
            <person name="Kikukawa T."/>
            <person name="Tamogami J."/>
            <person name="Kamiya M."/>
            <person name="Aizawa T."/>
            <person name="Hahn M.W."/>
            <person name="Ihara K."/>
            <person name="Kamo N."/>
            <person name="Demura M."/>
        </authorList>
    </citation>
    <scope>NUCLEOTIDE SEQUENCE [LARGE SCALE GENOMIC DNA]</scope>
    <source>
        <strain evidence="5 6">MWH-Dar1</strain>
    </source>
</reference>
<dbReference type="InterPro" id="IPR011650">
    <property type="entry name" value="Peptidase_M20_dimer"/>
</dbReference>
<dbReference type="GO" id="GO:0008233">
    <property type="term" value="F:peptidase activity"/>
    <property type="evidence" value="ECO:0007669"/>
    <property type="project" value="UniProtKB-KW"/>
</dbReference>
<keyword evidence="6" id="KW-1185">Reference proteome</keyword>
<dbReference type="PANTHER" id="PTHR43270">
    <property type="entry name" value="BETA-ALA-HIS DIPEPTIDASE"/>
    <property type="match status" value="1"/>
</dbReference>
<dbReference type="GO" id="GO:0006508">
    <property type="term" value="P:proteolysis"/>
    <property type="evidence" value="ECO:0007669"/>
    <property type="project" value="UniProtKB-KW"/>
</dbReference>
<dbReference type="NCBIfam" id="NF005914">
    <property type="entry name" value="PRK07907.1"/>
    <property type="match status" value="1"/>
</dbReference>
<evidence type="ECO:0000256" key="2">
    <source>
        <dbReference type="ARBA" id="ARBA00022723"/>
    </source>
</evidence>
<evidence type="ECO:0000259" key="4">
    <source>
        <dbReference type="Pfam" id="PF07687"/>
    </source>
</evidence>
<dbReference type="Gene3D" id="3.40.630.10">
    <property type="entry name" value="Zn peptidases"/>
    <property type="match status" value="1"/>
</dbReference>
<accession>A0A1D9DZB3</accession>
<dbReference type="OrthoDB" id="9761532at2"/>
<dbReference type="InterPro" id="IPR002933">
    <property type="entry name" value="Peptidase_M20"/>
</dbReference>
<dbReference type="STRING" id="535712.A4Z71_04065"/>
<dbReference type="AlphaFoldDB" id="A0A1D9DZB3"/>
<dbReference type="RefSeq" id="WP_070954663.1">
    <property type="nucleotide sequence ID" value="NZ_CP015208.1"/>
</dbReference>
<dbReference type="KEGG" id="rpla:A4Z71_04065"/>
<dbReference type="SUPFAM" id="SSF53187">
    <property type="entry name" value="Zn-dependent exopeptidases"/>
    <property type="match status" value="1"/>
</dbReference>
<dbReference type="Pfam" id="PF01546">
    <property type="entry name" value="Peptidase_M20"/>
    <property type="match status" value="1"/>
</dbReference>
<name>A0A1D9DZB3_9MICO</name>
<sequence>MQSNKTAELSALVEKSITARFDGYMDQLARLVAIPSIAWDAFDPSNLTKSAETVAGLFRELNFFDEIEIVSAPTEESGQGAPAILARRQAKNGKPQILLYAHHDVQPPGDLSVWNSEPFELKILGDRAYGRGAADDKAGILVHLGSLQILQELSEIDPDLGISLFIEGEEEAGSPSFENFLNLNAKKLQADVIIVADSGNWTTEIPAMTTSLRGLVAQTFTIKTLDHALHSGMYGGVVPDATMALIKVLAKLYNEDGSVAIDGLETFKVQPLPYTTEQLRVDSGLLPTVEPLSKEDHLQALWGDPAVTVIGIDMPSVELSSNTLQPAVTAKVSLRIAPGQNPETALALLREHLLKSAPFGSQIEFGENEAGNPYLDDPGWAKKEFQNALQQSFGVEPVDMGVGGSIPFIASLKKIFPSAQILITGVEDPDSRAHSPNESLHIPSFKKAIQAQSLFLLGISQTHPQE</sequence>
<protein>
    <submittedName>
        <fullName evidence="5">Dipeptidase</fullName>
    </submittedName>
</protein>
<dbReference type="Gene3D" id="3.30.70.360">
    <property type="match status" value="1"/>
</dbReference>
<keyword evidence="1" id="KW-0645">Protease</keyword>
<evidence type="ECO:0000256" key="3">
    <source>
        <dbReference type="ARBA" id="ARBA00022801"/>
    </source>
</evidence>
<dbReference type="GO" id="GO:0046872">
    <property type="term" value="F:metal ion binding"/>
    <property type="evidence" value="ECO:0007669"/>
    <property type="project" value="UniProtKB-KW"/>
</dbReference>
<feature type="domain" description="Peptidase M20 dimerisation" evidence="4">
    <location>
        <begin position="219"/>
        <end position="357"/>
    </location>
</feature>
<evidence type="ECO:0000313" key="6">
    <source>
        <dbReference type="Proteomes" id="UP000243784"/>
    </source>
</evidence>
<dbReference type="EMBL" id="CP015208">
    <property type="protein sequence ID" value="AOY56152.1"/>
    <property type="molecule type" value="Genomic_DNA"/>
</dbReference>
<dbReference type="InterPro" id="IPR051458">
    <property type="entry name" value="Cyt/Met_Dipeptidase"/>
</dbReference>
<gene>
    <name evidence="5" type="ORF">A4Z71_04065</name>
</gene>
<dbReference type="PANTHER" id="PTHR43270:SF12">
    <property type="entry name" value="SUCCINYL-DIAMINOPIMELATE DESUCCINYLASE"/>
    <property type="match status" value="1"/>
</dbReference>